<protein>
    <submittedName>
        <fullName evidence="2">Cupin domain-containing protein</fullName>
    </submittedName>
</protein>
<evidence type="ECO:0000313" key="3">
    <source>
        <dbReference type="Proteomes" id="UP000032545"/>
    </source>
</evidence>
<dbReference type="Proteomes" id="UP000032545">
    <property type="component" value="Unassembled WGS sequence"/>
</dbReference>
<dbReference type="Pfam" id="PF07883">
    <property type="entry name" value="Cupin_2"/>
    <property type="match status" value="1"/>
</dbReference>
<proteinExistence type="predicted"/>
<sequence length="102" mass="10708">MVRPAPVIVSNGVVVPAEAETVLRGQGLDPQRWSAGPDAWFAAHAHPEHKILVCVAGEITFFGGDERWPMAPGDRLDLPAGTRHEASAGPAGVTCVEAFRAG</sequence>
<gene>
    <name evidence="2" type="ORF">FF36_02127</name>
</gene>
<evidence type="ECO:0000313" key="2">
    <source>
        <dbReference type="EMBL" id="KJE23421.1"/>
    </source>
</evidence>
<dbReference type="SUPFAM" id="SSF51182">
    <property type="entry name" value="RmlC-like cupins"/>
    <property type="match status" value="1"/>
</dbReference>
<comment type="caution">
    <text evidence="2">The sequence shown here is derived from an EMBL/GenBank/DDBJ whole genome shotgun (WGS) entry which is preliminary data.</text>
</comment>
<dbReference type="PATRIC" id="fig|1502723.3.peg.1081"/>
<dbReference type="AlphaFoldDB" id="A0A0D8BGZ8"/>
<organism evidence="2 3">
    <name type="scientific">Frankia torreyi</name>
    <dbReference type="NCBI Taxonomy" id="1856"/>
    <lineage>
        <taxon>Bacteria</taxon>
        <taxon>Bacillati</taxon>
        <taxon>Actinomycetota</taxon>
        <taxon>Actinomycetes</taxon>
        <taxon>Frankiales</taxon>
        <taxon>Frankiaceae</taxon>
        <taxon>Frankia</taxon>
    </lineage>
</organism>
<name>A0A0D8BGZ8_9ACTN</name>
<feature type="domain" description="Cupin type-2" evidence="1">
    <location>
        <begin position="37"/>
        <end position="86"/>
    </location>
</feature>
<dbReference type="EMBL" id="JYFN01000013">
    <property type="protein sequence ID" value="KJE23421.1"/>
    <property type="molecule type" value="Genomic_DNA"/>
</dbReference>
<evidence type="ECO:0000259" key="1">
    <source>
        <dbReference type="Pfam" id="PF07883"/>
    </source>
</evidence>
<reference evidence="3" key="1">
    <citation type="submission" date="2015-02" db="EMBL/GenBank/DDBJ databases">
        <title>Draft Genome of Frankia sp. CpI1-S.</title>
        <authorList>
            <person name="Oshone R.T."/>
            <person name="Ngom M."/>
            <person name="Ghodhbane-Gtari F."/>
            <person name="Gtari M."/>
            <person name="Morris K."/>
            <person name="Thomas K."/>
            <person name="Sen A."/>
            <person name="Tisa L.S."/>
        </authorList>
    </citation>
    <scope>NUCLEOTIDE SEQUENCE [LARGE SCALE GENOMIC DNA]</scope>
    <source>
        <strain evidence="3">CpI1-S</strain>
    </source>
</reference>
<keyword evidence="3" id="KW-1185">Reference proteome</keyword>
<reference evidence="2 3" key="2">
    <citation type="journal article" date="2016" name="Genome Announc.">
        <title>Permanent Draft Genome Sequences for Two Variants of Frankia sp. Strain CpI1, the First Frankia Strain Isolated from Root Nodules of Comptonia peregrina.</title>
        <authorList>
            <person name="Oshone R."/>
            <person name="Hurst S.G.IV."/>
            <person name="Abebe-Akele F."/>
            <person name="Simpson S."/>
            <person name="Morris K."/>
            <person name="Thomas W.K."/>
            <person name="Tisa L.S."/>
        </authorList>
    </citation>
    <scope>NUCLEOTIDE SEQUENCE [LARGE SCALE GENOMIC DNA]</scope>
    <source>
        <strain evidence="3">CpI1-S</strain>
    </source>
</reference>
<dbReference type="Gene3D" id="2.60.120.10">
    <property type="entry name" value="Jelly Rolls"/>
    <property type="match status" value="1"/>
</dbReference>
<dbReference type="InterPro" id="IPR013096">
    <property type="entry name" value="Cupin_2"/>
</dbReference>
<accession>A0A0D8BGZ8</accession>
<dbReference type="InterPro" id="IPR014710">
    <property type="entry name" value="RmlC-like_jellyroll"/>
</dbReference>
<dbReference type="InterPro" id="IPR011051">
    <property type="entry name" value="RmlC_Cupin_sf"/>
</dbReference>